<reference evidence="1 2" key="1">
    <citation type="submission" date="2021-05" db="EMBL/GenBank/DDBJ databases">
        <title>Genome Assembly of Synthetic Allotetraploid Brassica napus Reveals Homoeologous Exchanges between Subgenomes.</title>
        <authorList>
            <person name="Davis J.T."/>
        </authorList>
    </citation>
    <scope>NUCLEOTIDE SEQUENCE [LARGE SCALE GENOMIC DNA]</scope>
    <source>
        <strain evidence="2">cv. Da-Ae</strain>
        <tissue evidence="1">Seedling</tissue>
    </source>
</reference>
<organism evidence="1 2">
    <name type="scientific">Brassica napus</name>
    <name type="common">Rape</name>
    <dbReference type="NCBI Taxonomy" id="3708"/>
    <lineage>
        <taxon>Eukaryota</taxon>
        <taxon>Viridiplantae</taxon>
        <taxon>Streptophyta</taxon>
        <taxon>Embryophyta</taxon>
        <taxon>Tracheophyta</taxon>
        <taxon>Spermatophyta</taxon>
        <taxon>Magnoliopsida</taxon>
        <taxon>eudicotyledons</taxon>
        <taxon>Gunneridae</taxon>
        <taxon>Pentapetalae</taxon>
        <taxon>rosids</taxon>
        <taxon>malvids</taxon>
        <taxon>Brassicales</taxon>
        <taxon>Brassicaceae</taxon>
        <taxon>Brassiceae</taxon>
        <taxon>Brassica</taxon>
    </lineage>
</organism>
<protein>
    <submittedName>
        <fullName evidence="1">Uncharacterized protein</fullName>
    </submittedName>
</protein>
<dbReference type="Proteomes" id="UP000824890">
    <property type="component" value="Unassembled WGS sequence"/>
</dbReference>
<gene>
    <name evidence="1" type="ORF">HID58_088845</name>
</gene>
<evidence type="ECO:0000313" key="1">
    <source>
        <dbReference type="EMBL" id="KAH0860584.1"/>
    </source>
</evidence>
<keyword evidence="2" id="KW-1185">Reference proteome</keyword>
<proteinExistence type="predicted"/>
<evidence type="ECO:0000313" key="2">
    <source>
        <dbReference type="Proteomes" id="UP000824890"/>
    </source>
</evidence>
<sequence length="49" mass="5675">MLFNVSQIKLSFSAQPKRPVQPDNVWCYIGCSKCSKKLLREISSHMYVL</sequence>
<dbReference type="EMBL" id="JAGKQM010000019">
    <property type="protein sequence ID" value="KAH0860584.1"/>
    <property type="molecule type" value="Genomic_DNA"/>
</dbReference>
<comment type="caution">
    <text evidence="1">The sequence shown here is derived from an EMBL/GenBank/DDBJ whole genome shotgun (WGS) entry which is preliminary data.</text>
</comment>
<name>A0ABQ7XXC7_BRANA</name>
<accession>A0ABQ7XXC7</accession>